<evidence type="ECO:0000256" key="1">
    <source>
        <dbReference type="SAM" id="Phobius"/>
    </source>
</evidence>
<organism evidence="2 3">
    <name type="scientific">Croceicoccus mobilis</name>
    <dbReference type="NCBI Taxonomy" id="1703339"/>
    <lineage>
        <taxon>Bacteria</taxon>
        <taxon>Pseudomonadati</taxon>
        <taxon>Pseudomonadota</taxon>
        <taxon>Alphaproteobacteria</taxon>
        <taxon>Sphingomonadales</taxon>
        <taxon>Erythrobacteraceae</taxon>
        <taxon>Croceicoccus</taxon>
    </lineage>
</organism>
<feature type="transmembrane region" description="Helical" evidence="1">
    <location>
        <begin position="302"/>
        <end position="320"/>
    </location>
</feature>
<name>A0A916Z4R5_9SPHN</name>
<dbReference type="Proteomes" id="UP000612349">
    <property type="component" value="Unassembled WGS sequence"/>
</dbReference>
<keyword evidence="3" id="KW-1185">Reference proteome</keyword>
<keyword evidence="1" id="KW-1133">Transmembrane helix</keyword>
<reference evidence="2" key="2">
    <citation type="submission" date="2020-09" db="EMBL/GenBank/DDBJ databases">
        <authorList>
            <person name="Sun Q."/>
            <person name="Zhou Y."/>
        </authorList>
    </citation>
    <scope>NUCLEOTIDE SEQUENCE</scope>
    <source>
        <strain evidence="2">CGMCC 1.15360</strain>
    </source>
</reference>
<dbReference type="SUPFAM" id="SSF53448">
    <property type="entry name" value="Nucleotide-diphospho-sugar transferases"/>
    <property type="match status" value="1"/>
</dbReference>
<sequence>MRIAVISMLDTVEGVVPGRATLRPSASLRIAGEQVARHQIELAAAAGAARVLVLGDKADDRVEAMLGAGRAAGLPAKIVRDAPELCAEVTAADELLVIADSLMVDPATALAQLGGQGIATLPVEKGIAAGFERIDADHAWAGIMLVPGSHAERLRELPRDVDTASALLRIALMTRLNIRRVDPAALSDGRWVLVRTDETAQAVETARLERSIRKASGVTPGPRIAGFAARRFGGRLLESDHGDLLVGTMAVLLAGAALAATGFQQGWLAFVFMGLCWMALRGQRVLQAVRRQGRLRRRGRDLGQVLLLAYDVLLVAIIAVNGGPGFAQPSQWFAALMLVAMLRLGAQQYPYHPIRPWLEDRPLLCAGLALSAFWAWPVTLSMLLAGVLALTWIGFTFQSGTGATKLTRP</sequence>
<reference evidence="2" key="1">
    <citation type="journal article" date="2014" name="Int. J. Syst. Evol. Microbiol.">
        <title>Complete genome sequence of Corynebacterium casei LMG S-19264T (=DSM 44701T), isolated from a smear-ripened cheese.</title>
        <authorList>
            <consortium name="US DOE Joint Genome Institute (JGI-PGF)"/>
            <person name="Walter F."/>
            <person name="Albersmeier A."/>
            <person name="Kalinowski J."/>
            <person name="Ruckert C."/>
        </authorList>
    </citation>
    <scope>NUCLEOTIDE SEQUENCE</scope>
    <source>
        <strain evidence="2">CGMCC 1.15360</strain>
    </source>
</reference>
<dbReference type="EMBL" id="BMIP01000006">
    <property type="protein sequence ID" value="GGD76354.1"/>
    <property type="molecule type" value="Genomic_DNA"/>
</dbReference>
<feature type="transmembrane region" description="Helical" evidence="1">
    <location>
        <begin position="363"/>
        <end position="395"/>
    </location>
</feature>
<dbReference type="RefSeq" id="WP_156521906.1">
    <property type="nucleotide sequence ID" value="NZ_BMIP01000006.1"/>
</dbReference>
<dbReference type="OrthoDB" id="8477220at2"/>
<evidence type="ECO:0000313" key="2">
    <source>
        <dbReference type="EMBL" id="GGD76354.1"/>
    </source>
</evidence>
<keyword evidence="1" id="KW-0812">Transmembrane</keyword>
<gene>
    <name evidence="2" type="ORF">GCM10010990_27510</name>
</gene>
<accession>A0A916Z4R5</accession>
<proteinExistence type="predicted"/>
<dbReference type="AlphaFoldDB" id="A0A916Z4R5"/>
<evidence type="ECO:0000313" key="3">
    <source>
        <dbReference type="Proteomes" id="UP000612349"/>
    </source>
</evidence>
<dbReference type="InterPro" id="IPR029044">
    <property type="entry name" value="Nucleotide-diphossugar_trans"/>
</dbReference>
<comment type="caution">
    <text evidence="2">The sequence shown here is derived from an EMBL/GenBank/DDBJ whole genome shotgun (WGS) entry which is preliminary data.</text>
</comment>
<keyword evidence="1" id="KW-0472">Membrane</keyword>
<protein>
    <submittedName>
        <fullName evidence="2">Uncharacterized protein</fullName>
    </submittedName>
</protein>
<feature type="transmembrane region" description="Helical" evidence="1">
    <location>
        <begin position="266"/>
        <end position="282"/>
    </location>
</feature>